<comment type="pathway">
    <text evidence="3 7">Carbohydrate degradation; pentose phosphate pathway; D-ribulose 5-phosphate from D-glucose 6-phosphate (oxidative stage): step 2/3.</text>
</comment>
<dbReference type="NCBIfam" id="TIGR01198">
    <property type="entry name" value="pgl"/>
    <property type="match status" value="1"/>
</dbReference>
<dbReference type="PANTHER" id="PTHR11054:SF0">
    <property type="entry name" value="6-PHOSPHOGLUCONOLACTONASE"/>
    <property type="match status" value="1"/>
</dbReference>
<evidence type="ECO:0000256" key="5">
    <source>
        <dbReference type="ARBA" id="ARBA00013198"/>
    </source>
</evidence>
<dbReference type="PANTHER" id="PTHR11054">
    <property type="entry name" value="6-PHOSPHOGLUCONOLACTONASE"/>
    <property type="match status" value="1"/>
</dbReference>
<gene>
    <name evidence="7 9" type="primary">pgl</name>
    <name evidence="9" type="ORF">ACFOEK_13535</name>
</gene>
<comment type="similarity">
    <text evidence="4 7">Belongs to the glucosamine/galactosamine-6-phosphate isomerase family. 6-phosphogluconolactonase subfamily.</text>
</comment>
<comment type="function">
    <text evidence="2 7">Hydrolysis of 6-phosphogluconolactone to 6-phosphogluconate.</text>
</comment>
<dbReference type="EMBL" id="JBHRSZ010000005">
    <property type="protein sequence ID" value="MFC3152059.1"/>
    <property type="molecule type" value="Genomic_DNA"/>
</dbReference>
<protein>
    <recommendedName>
        <fullName evidence="6 7">6-phosphogluconolactonase</fullName>
        <shortName evidence="7">6PGL</shortName>
        <ecNumber evidence="5 7">3.1.1.31</ecNumber>
    </recommendedName>
</protein>
<dbReference type="CDD" id="cd01400">
    <property type="entry name" value="6PGL"/>
    <property type="match status" value="1"/>
</dbReference>
<evidence type="ECO:0000256" key="6">
    <source>
        <dbReference type="ARBA" id="ARBA00020337"/>
    </source>
</evidence>
<name>A0ABV7HDU0_9GAMM</name>
<dbReference type="InterPro" id="IPR037171">
    <property type="entry name" value="NagB/RpiA_transferase-like"/>
</dbReference>
<evidence type="ECO:0000256" key="3">
    <source>
        <dbReference type="ARBA" id="ARBA00004961"/>
    </source>
</evidence>
<dbReference type="Pfam" id="PF01182">
    <property type="entry name" value="Glucosamine_iso"/>
    <property type="match status" value="1"/>
</dbReference>
<reference evidence="10" key="1">
    <citation type="journal article" date="2019" name="Int. J. Syst. Evol. Microbiol.">
        <title>The Global Catalogue of Microorganisms (GCM) 10K type strain sequencing project: providing services to taxonomists for standard genome sequencing and annotation.</title>
        <authorList>
            <consortium name="The Broad Institute Genomics Platform"/>
            <consortium name="The Broad Institute Genome Sequencing Center for Infectious Disease"/>
            <person name="Wu L."/>
            <person name="Ma J."/>
        </authorList>
    </citation>
    <scope>NUCLEOTIDE SEQUENCE [LARGE SCALE GENOMIC DNA]</scope>
    <source>
        <strain evidence="10">KCTC 52438</strain>
    </source>
</reference>
<evidence type="ECO:0000259" key="8">
    <source>
        <dbReference type="Pfam" id="PF01182"/>
    </source>
</evidence>
<dbReference type="EC" id="3.1.1.31" evidence="5 7"/>
<comment type="caution">
    <text evidence="9">The sequence shown here is derived from an EMBL/GenBank/DDBJ whole genome shotgun (WGS) entry which is preliminary data.</text>
</comment>
<dbReference type="SUPFAM" id="SSF100950">
    <property type="entry name" value="NagB/RpiA/CoA transferase-like"/>
    <property type="match status" value="1"/>
</dbReference>
<accession>A0ABV7HDU0</accession>
<evidence type="ECO:0000256" key="7">
    <source>
        <dbReference type="RuleBase" id="RU365095"/>
    </source>
</evidence>
<keyword evidence="7 9" id="KW-0378">Hydrolase</keyword>
<dbReference type="InterPro" id="IPR006148">
    <property type="entry name" value="Glc/Gal-6P_isomerase"/>
</dbReference>
<dbReference type="RefSeq" id="WP_386721825.1">
    <property type="nucleotide sequence ID" value="NZ_JBHRSZ010000005.1"/>
</dbReference>
<evidence type="ECO:0000313" key="10">
    <source>
        <dbReference type="Proteomes" id="UP001595476"/>
    </source>
</evidence>
<feature type="domain" description="Glucosamine/galactosamine-6-phosphate isomerase" evidence="8">
    <location>
        <begin position="12"/>
        <end position="217"/>
    </location>
</feature>
<keyword evidence="10" id="KW-1185">Reference proteome</keyword>
<dbReference type="Gene3D" id="3.40.50.1360">
    <property type="match status" value="1"/>
</dbReference>
<dbReference type="InterPro" id="IPR039104">
    <property type="entry name" value="6PGL"/>
</dbReference>
<sequence length="232" mass="25331">MKLQEQTFANHPAMIDSVTLQLSDHLKSAIEHYGQASFIVSGGNTPKPLYEELSHQPLAWDRVTVCPSDERWVELGHPDSNQTMIEATLLQHAAAEASLVSLRPSCPFSDAPAVINQSLMTMHKPFNLVLLGMGDDGHIASLFPDSNELEHGLTAPHSEPVIAVNSDSKGARISLSLTALLNSEHIYLLITGGSKREVFEKAKTNLDNPNLPIEHLLKKATCPITLCWSPNS</sequence>
<dbReference type="InterPro" id="IPR005900">
    <property type="entry name" value="6-phosphogluconolactonase_DevB"/>
</dbReference>
<evidence type="ECO:0000256" key="2">
    <source>
        <dbReference type="ARBA" id="ARBA00002681"/>
    </source>
</evidence>
<dbReference type="Proteomes" id="UP001595476">
    <property type="component" value="Unassembled WGS sequence"/>
</dbReference>
<evidence type="ECO:0000256" key="4">
    <source>
        <dbReference type="ARBA" id="ARBA00010662"/>
    </source>
</evidence>
<evidence type="ECO:0000313" key="9">
    <source>
        <dbReference type="EMBL" id="MFC3152059.1"/>
    </source>
</evidence>
<dbReference type="GO" id="GO:0017057">
    <property type="term" value="F:6-phosphogluconolactonase activity"/>
    <property type="evidence" value="ECO:0007669"/>
    <property type="project" value="UniProtKB-EC"/>
</dbReference>
<proteinExistence type="inferred from homology"/>
<evidence type="ECO:0000256" key="1">
    <source>
        <dbReference type="ARBA" id="ARBA00000832"/>
    </source>
</evidence>
<comment type="catalytic activity">
    <reaction evidence="1 7">
        <text>6-phospho-D-glucono-1,5-lactone + H2O = 6-phospho-D-gluconate + H(+)</text>
        <dbReference type="Rhea" id="RHEA:12556"/>
        <dbReference type="ChEBI" id="CHEBI:15377"/>
        <dbReference type="ChEBI" id="CHEBI:15378"/>
        <dbReference type="ChEBI" id="CHEBI:57955"/>
        <dbReference type="ChEBI" id="CHEBI:58759"/>
        <dbReference type="EC" id="3.1.1.31"/>
    </reaction>
</comment>
<organism evidence="9 10">
    <name type="scientific">Litoribrevibacter euphylliae</name>
    <dbReference type="NCBI Taxonomy" id="1834034"/>
    <lineage>
        <taxon>Bacteria</taxon>
        <taxon>Pseudomonadati</taxon>
        <taxon>Pseudomonadota</taxon>
        <taxon>Gammaproteobacteria</taxon>
        <taxon>Oceanospirillales</taxon>
        <taxon>Oceanospirillaceae</taxon>
        <taxon>Litoribrevibacter</taxon>
    </lineage>
</organism>